<organism evidence="3 4">
    <name type="scientific">Digitaria exilis</name>
    <dbReference type="NCBI Taxonomy" id="1010633"/>
    <lineage>
        <taxon>Eukaryota</taxon>
        <taxon>Viridiplantae</taxon>
        <taxon>Streptophyta</taxon>
        <taxon>Embryophyta</taxon>
        <taxon>Tracheophyta</taxon>
        <taxon>Spermatophyta</taxon>
        <taxon>Magnoliopsida</taxon>
        <taxon>Liliopsida</taxon>
        <taxon>Poales</taxon>
        <taxon>Poaceae</taxon>
        <taxon>PACMAD clade</taxon>
        <taxon>Panicoideae</taxon>
        <taxon>Panicodae</taxon>
        <taxon>Paniceae</taxon>
        <taxon>Anthephorinae</taxon>
        <taxon>Digitaria</taxon>
    </lineage>
</organism>
<dbReference type="EMBL" id="JACEFO010003178">
    <property type="protein sequence ID" value="KAF8643644.1"/>
    <property type="molecule type" value="Genomic_DNA"/>
</dbReference>
<dbReference type="InterPro" id="IPR036514">
    <property type="entry name" value="SGNH_hydro_sf"/>
</dbReference>
<keyword evidence="4" id="KW-1185">Reference proteome</keyword>
<dbReference type="AlphaFoldDB" id="A0A835DWE6"/>
<evidence type="ECO:0000313" key="4">
    <source>
        <dbReference type="Proteomes" id="UP000636709"/>
    </source>
</evidence>
<name>A0A835DWE6_9POAL</name>
<evidence type="ECO:0008006" key="5">
    <source>
        <dbReference type="Google" id="ProtNLM"/>
    </source>
</evidence>
<dbReference type="Gene3D" id="3.40.50.1110">
    <property type="entry name" value="SGNH hydrolase"/>
    <property type="match status" value="2"/>
</dbReference>
<accession>A0A835DWE6</accession>
<evidence type="ECO:0000256" key="2">
    <source>
        <dbReference type="ARBA" id="ARBA00023180"/>
    </source>
</evidence>
<gene>
    <name evidence="3" type="ORF">HU200_066700</name>
</gene>
<dbReference type="OrthoDB" id="1600564at2759"/>
<evidence type="ECO:0000313" key="3">
    <source>
        <dbReference type="EMBL" id="KAF8643644.1"/>
    </source>
</evidence>
<comment type="caution">
    <text evidence="3">The sequence shown here is derived from an EMBL/GenBank/DDBJ whole genome shotgun (WGS) entry which is preliminary data.</text>
</comment>
<dbReference type="PANTHER" id="PTHR22835:SF620">
    <property type="entry name" value="OS01G0223000 PROTEIN"/>
    <property type="match status" value="1"/>
</dbReference>
<keyword evidence="2" id="KW-0325">Glycoprotein</keyword>
<dbReference type="InterPro" id="IPR001087">
    <property type="entry name" value="GDSL"/>
</dbReference>
<comment type="similarity">
    <text evidence="1">Belongs to the 'GDSL' lipolytic enzyme family.</text>
</comment>
<dbReference type="Proteomes" id="UP000636709">
    <property type="component" value="Unassembled WGS sequence"/>
</dbReference>
<sequence length="589" mass="64322">MRAPYGSSFFGRPTGRNCDGRLPIDFIAEGLGLPLVVPFLAHDVSLRRGANFAVAVATTIDALFYHARGIPSSGSKVPINTTLNVQLDRFQALEPSLCATPQDCKELFGRSLFFVGEFGVNDYHLSLQKLSVPEVRSLIIPHVIDTISKAIETDRRARRGELGGSRGDPIRMLAADPDAVLFADRAGPADYDSKTGCLKQVNQLGKRHNSLLKAALHDLRARHPHVRIVYADLFGPIMEMIQSPRKFGQVQTRCSDGLLRRHREQTAGRLPCITKGKEAPGRSKMQIAICAILLLLLLLLSSPPSSSSSPVHRQYHSTFSFGDSFADTGNNPAVFAWYSVFDPVMRPPYGSTFFGRPTGRNSDGRLILDLIATVVRVNEAVIVPHNRREISMAIERLINLGATTMVVPGVIPSGCSPPVLAMFPDAGPEEYDPRTGCLKAYNELGRHHNALLQASLDKLRAKHPQATIIYADFFNPVMEMAESSRKFGFREDVLTVCCGGPGRNNFNATVPCGDPATTTCNDPSASLYWDGVHFTEAANRYIAAGWLGSINAGAWRDKFAPDSHRNAQDHQTKLAKAKDDVTGPLVALA</sequence>
<reference evidence="3" key="1">
    <citation type="submission" date="2020-07" db="EMBL/GenBank/DDBJ databases">
        <title>Genome sequence and genetic diversity analysis of an under-domesticated orphan crop, white fonio (Digitaria exilis).</title>
        <authorList>
            <person name="Bennetzen J.L."/>
            <person name="Chen S."/>
            <person name="Ma X."/>
            <person name="Wang X."/>
            <person name="Yssel A.E.J."/>
            <person name="Chaluvadi S.R."/>
            <person name="Johnson M."/>
            <person name="Gangashetty P."/>
            <person name="Hamidou F."/>
            <person name="Sanogo M.D."/>
            <person name="Zwaenepoel A."/>
            <person name="Wallace J."/>
            <person name="Van De Peer Y."/>
            <person name="Van Deynze A."/>
        </authorList>
    </citation>
    <scope>NUCLEOTIDE SEQUENCE</scope>
    <source>
        <tissue evidence="3">Leaves</tissue>
    </source>
</reference>
<dbReference type="PANTHER" id="PTHR22835">
    <property type="entry name" value="ZINC FINGER FYVE DOMAIN CONTAINING PROTEIN"/>
    <property type="match status" value="1"/>
</dbReference>
<proteinExistence type="inferred from homology"/>
<evidence type="ECO:0000256" key="1">
    <source>
        <dbReference type="ARBA" id="ARBA00008668"/>
    </source>
</evidence>
<dbReference type="Pfam" id="PF00657">
    <property type="entry name" value="Lipase_GDSL"/>
    <property type="match status" value="2"/>
</dbReference>
<protein>
    <recommendedName>
        <fullName evidence="5">GDSL esterase/lipase</fullName>
    </recommendedName>
</protein>
<dbReference type="GO" id="GO:0016788">
    <property type="term" value="F:hydrolase activity, acting on ester bonds"/>
    <property type="evidence" value="ECO:0007669"/>
    <property type="project" value="InterPro"/>
</dbReference>